<feature type="domain" description="HAT C-terminal dimerisation" evidence="2">
    <location>
        <begin position="1063"/>
        <end position="1116"/>
    </location>
</feature>
<dbReference type="OrthoDB" id="6754737at2759"/>
<proteinExistence type="predicted"/>
<organism evidence="3 4">
    <name type="scientific">Psylliodes chrysocephalus</name>
    <dbReference type="NCBI Taxonomy" id="3402493"/>
    <lineage>
        <taxon>Eukaryota</taxon>
        <taxon>Metazoa</taxon>
        <taxon>Ecdysozoa</taxon>
        <taxon>Arthropoda</taxon>
        <taxon>Hexapoda</taxon>
        <taxon>Insecta</taxon>
        <taxon>Pterygota</taxon>
        <taxon>Neoptera</taxon>
        <taxon>Endopterygota</taxon>
        <taxon>Coleoptera</taxon>
        <taxon>Polyphaga</taxon>
        <taxon>Cucujiformia</taxon>
        <taxon>Chrysomeloidea</taxon>
        <taxon>Chrysomelidae</taxon>
        <taxon>Galerucinae</taxon>
        <taxon>Alticini</taxon>
        <taxon>Psylliodes</taxon>
    </lineage>
</organism>
<feature type="region of interest" description="Disordered" evidence="1">
    <location>
        <begin position="260"/>
        <end position="284"/>
    </location>
</feature>
<dbReference type="PANTHER" id="PTHR10773:SF19">
    <property type="match status" value="1"/>
</dbReference>
<dbReference type="EMBL" id="OV651819">
    <property type="protein sequence ID" value="CAH1113267.1"/>
    <property type="molecule type" value="Genomic_DNA"/>
</dbReference>
<dbReference type="PANTHER" id="PTHR10773">
    <property type="entry name" value="DNA-DIRECTED RNA POLYMERASES I, II, AND III SUBUNIT RPABC2"/>
    <property type="match status" value="1"/>
</dbReference>
<evidence type="ECO:0000259" key="2">
    <source>
        <dbReference type="Pfam" id="PF05699"/>
    </source>
</evidence>
<name>A0A9P0D2W2_9CUCU</name>
<sequence>MPPIVIDGKTADYKELIHDLKELVKGDFSIKNTNYTTIIFIDNKEDHERVLANIKLEKMPHHTYTSRDDKSHAFVLRGLANGTKIQDIEEELEEQHEIKARAVYQMKTKEQGKEDYEKVLNNVKSEKMAYHTYTPSSDKSHAFVLRGLAENTKMEDIKEDLEEEQEITVREIFVMKTKERPLFLVVTDPVITLEYLNKNVRRILHTRVTWEIRKSVKQIIQCHTCQEWGHATANLLSITLIYFTFLYKMEIPECIRAKKRKRPGNVREETSRNKNSGGPYKTIKKNIPKPGKFFTEEVNCKCQYACKVLTVASRKNMFQQFYKLQGYNEQQNFLRSLIRPSLIKRRRHENPARSRRQHSFKYYLPLPGDSEVQVCKQTLCSTFGVTQRRVELLSKKILSGGISVHDQRGGKRPARNPVWKQKIMDFIQSIPCRESHYGRGQNLNRRYLAEDLNIRKLHTAFLVKYQLDARNPPVSRQWFNQIFKKEFNLAFGEPRVDTCPTCDEYKISILAAKSPDEKRERQLKRDVHQRKAEAAQKLLAGDVADCKKQDSDTCVLSYDLQKQMYLPALTHTQMYYSRQFTCINLGIHFEDEAKGFMYMWDERSGKPGCNEIGWLAPDVTSDTLATCTYCRVVLKAHKKDLLSHAKTEKHKKTTAREKSAKACKPISKIYKPVLLESTKITELRIAAFIAEHCSMLTVNHLISILPQLDPSSDALKNLKLHRTKCSMLIKNVLGPSMLGALIEEIGDFPYSIIIDESTDLSTQKVLCIMAADLLPRQLEFLVRETHNWFSYSPKRLDYYKTLFETMNDSKDPKKIQGLSGTRWLARYQAINTILEQWEELKLLFSIAKSENKCYMAEQLYDIMRRLPFKAFLIFLRNELKNVTQLNLLFQSDNVEPTKLFEDLFLLYKNLLRRLVVPSKLEKLVDSELLEFNFREHLMYTASIYFDFDFQNISQELEEKDLLDVRERCKNFLCCLAQEIQKRLPDNLSMLKVVADLHPKVATSQVKPDIKPILNHIHRNHLYGNKNDIESEWHQLSNKTWTNISTSADFYYEVYNDCDAAGCKRFENVSKFGLAFVTVPISNASVERAFSIYNIVKNKLRNRLSIEMLQSLMMVRFTLNRNGGSCTTFIPSPEMLMCNNPDENQKIDEIIDEILQEELDTHLEKEEQNADPEEDDDNTRHIAIENPELGIPISEKPLNYYNQQIIFKTVNYLGKISSNITQFSK</sequence>
<dbReference type="GO" id="GO:0046983">
    <property type="term" value="F:protein dimerization activity"/>
    <property type="evidence" value="ECO:0007669"/>
    <property type="project" value="InterPro"/>
</dbReference>
<dbReference type="AlphaFoldDB" id="A0A9P0D2W2"/>
<evidence type="ECO:0000313" key="3">
    <source>
        <dbReference type="EMBL" id="CAH1113267.1"/>
    </source>
</evidence>
<dbReference type="InterPro" id="IPR008906">
    <property type="entry name" value="HATC_C_dom"/>
</dbReference>
<evidence type="ECO:0000256" key="1">
    <source>
        <dbReference type="SAM" id="MobiDB-lite"/>
    </source>
</evidence>
<keyword evidence="4" id="KW-1185">Reference proteome</keyword>
<gene>
    <name evidence="3" type="ORF">PSYICH_LOCUS13475</name>
</gene>
<dbReference type="Proteomes" id="UP001153636">
    <property type="component" value="Chromosome 7"/>
</dbReference>
<accession>A0A9P0D2W2</accession>
<dbReference type="InterPro" id="IPR012337">
    <property type="entry name" value="RNaseH-like_sf"/>
</dbReference>
<reference evidence="3" key="1">
    <citation type="submission" date="2022-01" db="EMBL/GenBank/DDBJ databases">
        <authorList>
            <person name="King R."/>
        </authorList>
    </citation>
    <scope>NUCLEOTIDE SEQUENCE</scope>
</reference>
<evidence type="ECO:0000313" key="4">
    <source>
        <dbReference type="Proteomes" id="UP001153636"/>
    </source>
</evidence>
<dbReference type="Pfam" id="PF05699">
    <property type="entry name" value="Dimer_Tnp_hAT"/>
    <property type="match status" value="1"/>
</dbReference>
<dbReference type="SUPFAM" id="SSF53098">
    <property type="entry name" value="Ribonuclease H-like"/>
    <property type="match status" value="1"/>
</dbReference>
<protein>
    <recommendedName>
        <fullName evidence="2">HAT C-terminal dimerisation domain-containing protein</fullName>
    </recommendedName>
</protein>